<feature type="region of interest" description="Disordered" evidence="4">
    <location>
        <begin position="149"/>
        <end position="168"/>
    </location>
</feature>
<name>S8E025_9LAMI</name>
<evidence type="ECO:0000256" key="2">
    <source>
        <dbReference type="ARBA" id="ARBA00022884"/>
    </source>
</evidence>
<feature type="non-terminal residue" evidence="6">
    <location>
        <position position="351"/>
    </location>
</feature>
<protein>
    <recommendedName>
        <fullName evidence="5">Spen paralogue and orthologue SPOC C-terminal domain-containing protein</fullName>
    </recommendedName>
</protein>
<feature type="region of interest" description="Disordered" evidence="4">
    <location>
        <begin position="182"/>
        <end position="202"/>
    </location>
</feature>
<dbReference type="InterPro" id="IPR012921">
    <property type="entry name" value="SPOC_C"/>
</dbReference>
<keyword evidence="2" id="KW-0694">RNA-binding</keyword>
<evidence type="ECO:0000259" key="5">
    <source>
        <dbReference type="Pfam" id="PF07744"/>
    </source>
</evidence>
<feature type="region of interest" description="Disordered" evidence="4">
    <location>
        <begin position="23"/>
        <end position="81"/>
    </location>
</feature>
<dbReference type="OrthoDB" id="439808at2759"/>
<comment type="subcellular location">
    <subcellularLocation>
        <location evidence="1">Nucleus</location>
    </subcellularLocation>
</comment>
<dbReference type="PANTHER" id="PTHR23189">
    <property type="entry name" value="RNA RECOGNITION MOTIF-CONTAINING"/>
    <property type="match status" value="1"/>
</dbReference>
<dbReference type="GO" id="GO:0003723">
    <property type="term" value="F:RNA binding"/>
    <property type="evidence" value="ECO:0007669"/>
    <property type="project" value="UniProtKB-KW"/>
</dbReference>
<gene>
    <name evidence="6" type="ORF">M569_09103</name>
</gene>
<evidence type="ECO:0000313" key="7">
    <source>
        <dbReference type="Proteomes" id="UP000015453"/>
    </source>
</evidence>
<evidence type="ECO:0000256" key="3">
    <source>
        <dbReference type="ARBA" id="ARBA00023242"/>
    </source>
</evidence>
<dbReference type="CDD" id="cd21546">
    <property type="entry name" value="SPOC_FPA-like"/>
    <property type="match status" value="1"/>
</dbReference>
<dbReference type="Proteomes" id="UP000015453">
    <property type="component" value="Unassembled WGS sequence"/>
</dbReference>
<sequence>RSPLYASNHDLHEIGAVKNADLWHHGNGDHDPRRFLGKGPEMGARRVAYEPQDSPRSLDPRIRELSPPNFHRQGPPPPAAYDEPWELPEDVPPFHEAKKLKTSSYRVESELPEYPFSQSEKEKHMVVGTPHDIPSSGILNRNYDTRYAPPSERLYNTNHQSRSDHHWSASRDDFLAGTMPLSSIPDRRRMSGDAHGSSSSSSSSAKEVWKWEGVIAKGGTAVCGARCFPVGKPPDMILPAYIDCTARTSLEMLAKHYYQATSAWVVFFVPANDPDIVYYNEFMTYLGEKHRAAVAKLDDRTTLFLVPPSEFSEKVLKVPGKLSISGVVLRLDPSGTGGAGYGLSEAREMSF</sequence>
<accession>S8E025</accession>
<feature type="compositionally biased region" description="Basic and acidic residues" evidence="4">
    <location>
        <begin position="23"/>
        <end position="34"/>
    </location>
</feature>
<feature type="domain" description="Spen paralogue and orthologue SPOC C-terminal" evidence="5">
    <location>
        <begin position="203"/>
        <end position="325"/>
    </location>
</feature>
<dbReference type="EMBL" id="AUSU01004104">
    <property type="protein sequence ID" value="EPS65672.1"/>
    <property type="molecule type" value="Genomic_DNA"/>
</dbReference>
<reference evidence="6 7" key="1">
    <citation type="journal article" date="2013" name="BMC Genomics">
        <title>The miniature genome of a carnivorous plant Genlisea aurea contains a low number of genes and short non-coding sequences.</title>
        <authorList>
            <person name="Leushkin E.V."/>
            <person name="Sutormin R.A."/>
            <person name="Nabieva E.R."/>
            <person name="Penin A.A."/>
            <person name="Kondrashov A.S."/>
            <person name="Logacheva M.D."/>
        </authorList>
    </citation>
    <scope>NUCLEOTIDE SEQUENCE [LARGE SCALE GENOMIC DNA]</scope>
</reference>
<comment type="caution">
    <text evidence="6">The sequence shown here is derived from an EMBL/GenBank/DDBJ whole genome shotgun (WGS) entry which is preliminary data.</text>
</comment>
<dbReference type="AlphaFoldDB" id="S8E025"/>
<evidence type="ECO:0000313" key="6">
    <source>
        <dbReference type="EMBL" id="EPS65672.1"/>
    </source>
</evidence>
<proteinExistence type="predicted"/>
<evidence type="ECO:0000256" key="1">
    <source>
        <dbReference type="ARBA" id="ARBA00004123"/>
    </source>
</evidence>
<evidence type="ECO:0000256" key="4">
    <source>
        <dbReference type="SAM" id="MobiDB-lite"/>
    </source>
</evidence>
<keyword evidence="7" id="KW-1185">Reference proteome</keyword>
<keyword evidence="3" id="KW-0539">Nucleus</keyword>
<feature type="non-terminal residue" evidence="6">
    <location>
        <position position="1"/>
    </location>
</feature>
<organism evidence="6 7">
    <name type="scientific">Genlisea aurea</name>
    <dbReference type="NCBI Taxonomy" id="192259"/>
    <lineage>
        <taxon>Eukaryota</taxon>
        <taxon>Viridiplantae</taxon>
        <taxon>Streptophyta</taxon>
        <taxon>Embryophyta</taxon>
        <taxon>Tracheophyta</taxon>
        <taxon>Spermatophyta</taxon>
        <taxon>Magnoliopsida</taxon>
        <taxon>eudicotyledons</taxon>
        <taxon>Gunneridae</taxon>
        <taxon>Pentapetalae</taxon>
        <taxon>asterids</taxon>
        <taxon>lamiids</taxon>
        <taxon>Lamiales</taxon>
        <taxon>Lentibulariaceae</taxon>
        <taxon>Genlisea</taxon>
    </lineage>
</organism>
<dbReference type="GO" id="GO:0005634">
    <property type="term" value="C:nucleus"/>
    <property type="evidence" value="ECO:0007669"/>
    <property type="project" value="UniProtKB-SubCell"/>
</dbReference>
<dbReference type="Pfam" id="PF07744">
    <property type="entry name" value="SPOC"/>
    <property type="match status" value="1"/>
</dbReference>